<dbReference type="EMBL" id="JAPWTK010001380">
    <property type="protein sequence ID" value="KAJ8932701.1"/>
    <property type="molecule type" value="Genomic_DNA"/>
</dbReference>
<protein>
    <submittedName>
        <fullName evidence="1">Uncharacterized protein</fullName>
    </submittedName>
</protein>
<evidence type="ECO:0000313" key="1">
    <source>
        <dbReference type="EMBL" id="KAJ8932701.1"/>
    </source>
</evidence>
<dbReference type="Proteomes" id="UP001162162">
    <property type="component" value="Unassembled WGS sequence"/>
</dbReference>
<comment type="caution">
    <text evidence="1">The sequence shown here is derived from an EMBL/GenBank/DDBJ whole genome shotgun (WGS) entry which is preliminary data.</text>
</comment>
<reference evidence="1" key="1">
    <citation type="journal article" date="2023" name="Insect Mol. Biol.">
        <title>Genome sequencing provides insights into the evolution of gene families encoding plant cell wall-degrading enzymes in longhorned beetles.</title>
        <authorList>
            <person name="Shin N.R."/>
            <person name="Okamura Y."/>
            <person name="Kirsch R."/>
            <person name="Pauchet Y."/>
        </authorList>
    </citation>
    <scope>NUCLEOTIDE SEQUENCE</scope>
    <source>
        <strain evidence="1">AMC_N1</strain>
    </source>
</reference>
<gene>
    <name evidence="1" type="ORF">NQ318_021220</name>
</gene>
<sequence>MEKNHLVFLRQDPEHLRFLSRATSCHPQLQNIWIQGICAGMMLQLLGVTETLRMKALQNQ</sequence>
<organism evidence="1 2">
    <name type="scientific">Aromia moschata</name>
    <dbReference type="NCBI Taxonomy" id="1265417"/>
    <lineage>
        <taxon>Eukaryota</taxon>
        <taxon>Metazoa</taxon>
        <taxon>Ecdysozoa</taxon>
        <taxon>Arthropoda</taxon>
        <taxon>Hexapoda</taxon>
        <taxon>Insecta</taxon>
        <taxon>Pterygota</taxon>
        <taxon>Neoptera</taxon>
        <taxon>Endopterygota</taxon>
        <taxon>Coleoptera</taxon>
        <taxon>Polyphaga</taxon>
        <taxon>Cucujiformia</taxon>
        <taxon>Chrysomeloidea</taxon>
        <taxon>Cerambycidae</taxon>
        <taxon>Cerambycinae</taxon>
        <taxon>Callichromatini</taxon>
        <taxon>Aromia</taxon>
    </lineage>
</organism>
<dbReference type="AlphaFoldDB" id="A0AAV8X2F4"/>
<evidence type="ECO:0000313" key="2">
    <source>
        <dbReference type="Proteomes" id="UP001162162"/>
    </source>
</evidence>
<keyword evidence="2" id="KW-1185">Reference proteome</keyword>
<accession>A0AAV8X2F4</accession>
<proteinExistence type="predicted"/>
<name>A0AAV8X2F4_9CUCU</name>